<evidence type="ECO:0000313" key="1">
    <source>
        <dbReference type="EMBL" id="JAH97228.1"/>
    </source>
</evidence>
<reference evidence="1" key="1">
    <citation type="submission" date="2014-11" db="EMBL/GenBank/DDBJ databases">
        <authorList>
            <person name="Amaro Gonzalez C."/>
        </authorList>
    </citation>
    <scope>NUCLEOTIDE SEQUENCE</scope>
</reference>
<protein>
    <submittedName>
        <fullName evidence="1">Uncharacterized protein</fullName>
    </submittedName>
</protein>
<proteinExistence type="predicted"/>
<sequence length="78" mass="8811">MLVKCTSLSSLHAFAHMTCSLLEGSSLFKISSLRKNVLIYIYFVYMCRFHSCLHCVCDCCVEPQLSSIGLWLMVGLLD</sequence>
<reference evidence="1" key="2">
    <citation type="journal article" date="2015" name="Fish Shellfish Immunol.">
        <title>Early steps in the European eel (Anguilla anguilla)-Vibrio vulnificus interaction in the gills: Role of the RtxA13 toxin.</title>
        <authorList>
            <person name="Callol A."/>
            <person name="Pajuelo D."/>
            <person name="Ebbesson L."/>
            <person name="Teles M."/>
            <person name="MacKenzie S."/>
            <person name="Amaro C."/>
        </authorList>
    </citation>
    <scope>NUCLEOTIDE SEQUENCE</scope>
</reference>
<name>A0A0E9X6D3_ANGAN</name>
<accession>A0A0E9X6D3</accession>
<organism evidence="1">
    <name type="scientific">Anguilla anguilla</name>
    <name type="common">European freshwater eel</name>
    <name type="synonym">Muraena anguilla</name>
    <dbReference type="NCBI Taxonomy" id="7936"/>
    <lineage>
        <taxon>Eukaryota</taxon>
        <taxon>Metazoa</taxon>
        <taxon>Chordata</taxon>
        <taxon>Craniata</taxon>
        <taxon>Vertebrata</taxon>
        <taxon>Euteleostomi</taxon>
        <taxon>Actinopterygii</taxon>
        <taxon>Neopterygii</taxon>
        <taxon>Teleostei</taxon>
        <taxon>Anguilliformes</taxon>
        <taxon>Anguillidae</taxon>
        <taxon>Anguilla</taxon>
    </lineage>
</organism>
<dbReference type="EMBL" id="GBXM01011349">
    <property type="protein sequence ID" value="JAH97228.1"/>
    <property type="molecule type" value="Transcribed_RNA"/>
</dbReference>
<dbReference type="AlphaFoldDB" id="A0A0E9X6D3"/>